<dbReference type="PANTHER" id="PTHR11079:SF202">
    <property type="entry name" value="TRNA-SPECIFIC ADENOSINE DEAMINASE"/>
    <property type="match status" value="1"/>
</dbReference>
<dbReference type="PRINTS" id="PR00111">
    <property type="entry name" value="ABHYDROLASE"/>
</dbReference>
<dbReference type="FunFam" id="3.40.140.10:FF:000005">
    <property type="entry name" value="tRNA-specific adenosine deaminase"/>
    <property type="match status" value="1"/>
</dbReference>
<comment type="cofactor">
    <cofactor evidence="8">
        <name>Zn(2+)</name>
        <dbReference type="ChEBI" id="CHEBI:29105"/>
    </cofactor>
    <text evidence="8">Binds 1 zinc ion per subunit.</text>
</comment>
<dbReference type="SUPFAM" id="SSF53927">
    <property type="entry name" value="Cytidine deaminase-like"/>
    <property type="match status" value="1"/>
</dbReference>
<dbReference type="CDD" id="cd01285">
    <property type="entry name" value="nucleoside_deaminase"/>
    <property type="match status" value="1"/>
</dbReference>
<dbReference type="PROSITE" id="PS00903">
    <property type="entry name" value="CYT_DCMP_DEAMINASES_1"/>
    <property type="match status" value="1"/>
</dbReference>
<comment type="subunit">
    <text evidence="2 8">Homodimer.</text>
</comment>
<gene>
    <name evidence="8" type="primary">tadA</name>
    <name evidence="10" type="ORF">P353_12115</name>
</gene>
<dbReference type="GO" id="GO:0008270">
    <property type="term" value="F:zinc ion binding"/>
    <property type="evidence" value="ECO:0007669"/>
    <property type="project" value="UniProtKB-UniRule"/>
</dbReference>
<feature type="active site" description="Proton donor" evidence="8">
    <location>
        <position position="59"/>
    </location>
</feature>
<dbReference type="NCBIfam" id="NF008113">
    <property type="entry name" value="PRK10860.1"/>
    <property type="match status" value="1"/>
</dbReference>
<reference evidence="10 11" key="1">
    <citation type="submission" date="2013-09" db="EMBL/GenBank/DDBJ databases">
        <title>High correlation between genotypes and phenotypes of environmental bacteria Comamonas testosteroni strains.</title>
        <authorList>
            <person name="Liu L."/>
            <person name="Zhu W."/>
            <person name="Xia X."/>
            <person name="Xu B."/>
            <person name="Luo M."/>
            <person name="Wang G."/>
        </authorList>
    </citation>
    <scope>NUCLEOTIDE SEQUENCE [LARGE SCALE GENOMIC DNA]</scope>
    <source>
        <strain evidence="10 11">JL40</strain>
    </source>
</reference>
<dbReference type="RefSeq" id="WP_034369330.1">
    <property type="nucleotide sequence ID" value="NZ_AWOR01000046.1"/>
</dbReference>
<dbReference type="EC" id="3.5.4.33" evidence="8"/>
<dbReference type="InterPro" id="IPR029058">
    <property type="entry name" value="AB_hydrolase_fold"/>
</dbReference>
<feature type="binding site" evidence="8">
    <location>
        <position position="90"/>
    </location>
    <ligand>
        <name>Zn(2+)</name>
        <dbReference type="ChEBI" id="CHEBI:29105"/>
        <note>catalytic</note>
    </ligand>
</feature>
<evidence type="ECO:0000256" key="7">
    <source>
        <dbReference type="ARBA" id="ARBA00048045"/>
    </source>
</evidence>
<dbReference type="Proteomes" id="UP000029553">
    <property type="component" value="Unassembled WGS sequence"/>
</dbReference>
<keyword evidence="6 8" id="KW-0862">Zinc</keyword>
<proteinExistence type="inferred from homology"/>
<keyword evidence="4 8" id="KW-0479">Metal-binding</keyword>
<evidence type="ECO:0000259" key="9">
    <source>
        <dbReference type="PROSITE" id="PS51747"/>
    </source>
</evidence>
<protein>
    <recommendedName>
        <fullName evidence="8">tRNA-specific adenosine deaminase</fullName>
        <ecNumber evidence="8">3.5.4.33</ecNumber>
    </recommendedName>
</protein>
<dbReference type="PROSITE" id="PS51747">
    <property type="entry name" value="CYT_DCMP_DEAMINASES_2"/>
    <property type="match status" value="1"/>
</dbReference>
<dbReference type="GO" id="GO:0002100">
    <property type="term" value="P:tRNA wobble adenosine to inosine editing"/>
    <property type="evidence" value="ECO:0007669"/>
    <property type="project" value="UniProtKB-UniRule"/>
</dbReference>
<accession>A0A096FHF5</accession>
<dbReference type="InterPro" id="IPR002125">
    <property type="entry name" value="CMP_dCMP_dom"/>
</dbReference>
<dbReference type="PANTHER" id="PTHR11079">
    <property type="entry name" value="CYTOSINE DEAMINASE FAMILY MEMBER"/>
    <property type="match status" value="1"/>
</dbReference>
<keyword evidence="5 8" id="KW-0378">Hydrolase</keyword>
<evidence type="ECO:0000256" key="3">
    <source>
        <dbReference type="ARBA" id="ARBA00022694"/>
    </source>
</evidence>
<comment type="caution">
    <text evidence="10">The sequence shown here is derived from an EMBL/GenBank/DDBJ whole genome shotgun (WGS) entry which is preliminary data.</text>
</comment>
<dbReference type="Pfam" id="PF00383">
    <property type="entry name" value="dCMP_cyt_deam_1"/>
    <property type="match status" value="1"/>
</dbReference>
<evidence type="ECO:0000313" key="11">
    <source>
        <dbReference type="Proteomes" id="UP000029553"/>
    </source>
</evidence>
<name>A0A096FHF5_COMTE</name>
<dbReference type="Gene3D" id="3.40.50.1820">
    <property type="entry name" value="alpha/beta hydrolase"/>
    <property type="match status" value="1"/>
</dbReference>
<dbReference type="InterPro" id="IPR000073">
    <property type="entry name" value="AB_hydrolase_1"/>
</dbReference>
<dbReference type="EMBL" id="AWOR01000046">
    <property type="protein sequence ID" value="KGH29409.1"/>
    <property type="molecule type" value="Genomic_DNA"/>
</dbReference>
<evidence type="ECO:0000256" key="2">
    <source>
        <dbReference type="ARBA" id="ARBA00011738"/>
    </source>
</evidence>
<feature type="binding site" evidence="8">
    <location>
        <position position="57"/>
    </location>
    <ligand>
        <name>Zn(2+)</name>
        <dbReference type="ChEBI" id="CHEBI:29105"/>
        <note>catalytic</note>
    </ligand>
</feature>
<evidence type="ECO:0000256" key="5">
    <source>
        <dbReference type="ARBA" id="ARBA00022801"/>
    </source>
</evidence>
<evidence type="ECO:0000256" key="1">
    <source>
        <dbReference type="ARBA" id="ARBA00010669"/>
    </source>
</evidence>
<comment type="catalytic activity">
    <reaction evidence="7 8">
        <text>adenosine(34) in tRNA + H2O + H(+) = inosine(34) in tRNA + NH4(+)</text>
        <dbReference type="Rhea" id="RHEA:43168"/>
        <dbReference type="Rhea" id="RHEA-COMP:10373"/>
        <dbReference type="Rhea" id="RHEA-COMP:10374"/>
        <dbReference type="ChEBI" id="CHEBI:15377"/>
        <dbReference type="ChEBI" id="CHEBI:15378"/>
        <dbReference type="ChEBI" id="CHEBI:28938"/>
        <dbReference type="ChEBI" id="CHEBI:74411"/>
        <dbReference type="ChEBI" id="CHEBI:82852"/>
        <dbReference type="EC" id="3.5.4.33"/>
    </reaction>
</comment>
<evidence type="ECO:0000313" key="10">
    <source>
        <dbReference type="EMBL" id="KGH29409.1"/>
    </source>
</evidence>
<dbReference type="InterPro" id="IPR016193">
    <property type="entry name" value="Cytidine_deaminase-like"/>
</dbReference>
<dbReference type="InterPro" id="IPR016192">
    <property type="entry name" value="APOBEC/CMP_deaminase_Zn-bd"/>
</dbReference>
<evidence type="ECO:0000256" key="6">
    <source>
        <dbReference type="ARBA" id="ARBA00022833"/>
    </source>
</evidence>
<dbReference type="GO" id="GO:0052717">
    <property type="term" value="F:tRNA-specific adenosine-34 deaminase activity"/>
    <property type="evidence" value="ECO:0007669"/>
    <property type="project" value="UniProtKB-UniRule"/>
</dbReference>
<keyword evidence="3 8" id="KW-0819">tRNA processing</keyword>
<dbReference type="PRINTS" id="PR00412">
    <property type="entry name" value="EPOXHYDRLASE"/>
</dbReference>
<organism evidence="10 11">
    <name type="scientific">Comamonas testosteroni</name>
    <name type="common">Pseudomonas testosteroni</name>
    <dbReference type="NCBI Taxonomy" id="285"/>
    <lineage>
        <taxon>Bacteria</taxon>
        <taxon>Pseudomonadati</taxon>
        <taxon>Pseudomonadota</taxon>
        <taxon>Betaproteobacteria</taxon>
        <taxon>Burkholderiales</taxon>
        <taxon>Comamonadaceae</taxon>
        <taxon>Comamonas</taxon>
    </lineage>
</organism>
<dbReference type="InterPro" id="IPR028883">
    <property type="entry name" value="tRNA_aden_deaminase"/>
</dbReference>
<dbReference type="Pfam" id="PF00561">
    <property type="entry name" value="Abhydrolase_1"/>
    <property type="match status" value="1"/>
</dbReference>
<dbReference type="InterPro" id="IPR000639">
    <property type="entry name" value="Epox_hydrolase-like"/>
</dbReference>
<dbReference type="SUPFAM" id="SSF53474">
    <property type="entry name" value="alpha/beta-Hydrolases"/>
    <property type="match status" value="1"/>
</dbReference>
<feature type="binding site" evidence="8">
    <location>
        <position position="87"/>
    </location>
    <ligand>
        <name>Zn(2+)</name>
        <dbReference type="ChEBI" id="CHEBI:29105"/>
        <note>catalytic</note>
    </ligand>
</feature>
<dbReference type="Gene3D" id="3.40.140.10">
    <property type="entry name" value="Cytidine Deaminase, domain 2"/>
    <property type="match status" value="1"/>
</dbReference>
<feature type="domain" description="CMP/dCMP-type deaminase" evidence="9">
    <location>
        <begin position="6"/>
        <end position="118"/>
    </location>
</feature>
<dbReference type="HAMAP" id="MF_00972">
    <property type="entry name" value="tRNA_aden_deaminase"/>
    <property type="match status" value="1"/>
</dbReference>
<evidence type="ECO:0000256" key="8">
    <source>
        <dbReference type="HAMAP-Rule" id="MF_00972"/>
    </source>
</evidence>
<dbReference type="AlphaFoldDB" id="A0A096FHF5"/>
<comment type="similarity">
    <text evidence="1">Belongs to the cytidine and deoxycytidylate deaminase family. ADAT2 subfamily.</text>
</comment>
<comment type="function">
    <text evidence="8">Catalyzes the deamination of adenosine to inosine at the wobble position 34 of tRNA(Arg2).</text>
</comment>
<sequence>MNLDASVHEHFMRQALEQARCAAACGEVPVGAVVVKDGQVIGRGHNSPLSAQDPTAHAEVLALREAARTLGNYRLEGCTLYVTLEPCTMCSGAMLHARVDAVVYGAAEPRTGAAGSVLDVFSYPAINHQTRVLRGVLAAQCSALMAEFFQLRRQEKKAQQPHPLRDWALRNADEAFADLPAWPWQPQWRSDLPALQGLRLAVVDEGPEDAVLTWLCLHGSPGWGYGFRHLLPDLLAAGHRVVVPDLPGFGRSDQPKKDKQHSASWHLQIIAELIEALNLRRLVLVGQGDGGRLGLAAAQALPERFAGAWLIDTWPLNTQPQQRQQWFEQAARKPGWDVAGAMAGLQGLHTAVDAQGPEEARAWNAPFAQPGHRAALKAWPRLQTELAVPPAELLQQWAQAGRLWLQAPSTDHSLSAAQWQAAWLQAVPQLAAQAGVWRQTRPGAPVPAARQGGGAAAVEYFAP</sequence>
<evidence type="ECO:0000256" key="4">
    <source>
        <dbReference type="ARBA" id="ARBA00022723"/>
    </source>
</evidence>